<feature type="compositionally biased region" description="Basic and acidic residues" evidence="7">
    <location>
        <begin position="177"/>
        <end position="190"/>
    </location>
</feature>
<dbReference type="Proteomes" id="UP001480595">
    <property type="component" value="Unassembled WGS sequence"/>
</dbReference>
<keyword evidence="6 8" id="KW-0472">Membrane</keyword>
<evidence type="ECO:0000256" key="2">
    <source>
        <dbReference type="ARBA" id="ARBA00022448"/>
    </source>
</evidence>
<feature type="transmembrane region" description="Helical" evidence="8">
    <location>
        <begin position="48"/>
        <end position="68"/>
    </location>
</feature>
<dbReference type="EMBL" id="JAQQWL010000009">
    <property type="protein sequence ID" value="KAK8057975.1"/>
    <property type="molecule type" value="Genomic_DNA"/>
</dbReference>
<feature type="transmembrane region" description="Helical" evidence="8">
    <location>
        <begin position="350"/>
        <end position="371"/>
    </location>
</feature>
<comment type="caution">
    <text evidence="9">The sequence shown here is derived from an EMBL/GenBank/DDBJ whole genome shotgun (WGS) entry which is preliminary data.</text>
</comment>
<sequence length="793" mass="87841">MSQDPDDAGSGNHRQHQPRYAVLRDDFAEQWRVVRPYLPPVNFITVHHAYFIFVSLIAAAVFYAIASAETTFTVSFVDSWFLITSAFTASGLNTVNLSALATGQQVVLFIMLLLGSPVLVSLFTIWFRYHIFEKRFDHIVEMEREKRRRQRATGTMVGMAGAMFGLPVMSSFGANENKSHAQRAREDAFELTKPGSRRAPPHADQDLHLHPTHSQQRNRSESNAASVQHPALAMLEEAARPTSNGGPQGAYARPGHHQSQRQPHAKASSNDFNFHTFVHENRKSIGRNGQFFDLDDDQREYLGGVEYRALKLLFVIVAIYFVVFQVLGAITLGAWLAVHSRDVTAVNAQGPWWSGIFLAISSFNNAGLTLLDAGIAAFADDAFVLTIVTILSLAGGAAFPACIRGIIFLCRMAMKRCMPRTGPAAQEYDDWLEAFDFILKYPRRLFMLMFPSKANLVFVAFFSSLVTVDWILLLVLSIGNPVLEAFPVASRVGITLFQACTVPSGGFAVFSISGLWFDLQVLLLIIMYLAAYPEIIVMRNSNVYEERSLGLYSSEEAEKQEEEEDAASLDEMVASARAPLLSPTSPRFDTMSHATGASTKSIKMLASVGRRGTAFVGRQIQKRMNDFQGVGIDTTRVRRPSHPTLKRAQHIPFDNPPAAAAPEGGISLVSQHLRGQLSHDMWSIAAALFLVTLIETSHSIADPKTFSVFNFLFEIVSGYTNIGVSVGLPDQSYSFSGGWYAGSKVVMILMMIRGRHRGLPVALDHSVKLPGWDNQKHEDEDAEIRRSLSRASR</sequence>
<proteinExistence type="predicted"/>
<dbReference type="PANTHER" id="PTHR31064:SF37">
    <property type="entry name" value="TRANSPORTER, PUTATIVE (EUROFUNG)-RELATED"/>
    <property type="match status" value="1"/>
</dbReference>
<evidence type="ECO:0000256" key="8">
    <source>
        <dbReference type="SAM" id="Phobius"/>
    </source>
</evidence>
<feature type="region of interest" description="Disordered" evidence="7">
    <location>
        <begin position="239"/>
        <end position="267"/>
    </location>
</feature>
<feature type="transmembrane region" description="Helical" evidence="8">
    <location>
        <begin position="152"/>
        <end position="172"/>
    </location>
</feature>
<dbReference type="GeneID" id="92092895"/>
<accession>A0ABR1UGE1</accession>
<feature type="transmembrane region" description="Helical" evidence="8">
    <location>
        <begin position="383"/>
        <end position="410"/>
    </location>
</feature>
<evidence type="ECO:0000256" key="1">
    <source>
        <dbReference type="ARBA" id="ARBA00004141"/>
    </source>
</evidence>
<evidence type="ECO:0000256" key="3">
    <source>
        <dbReference type="ARBA" id="ARBA00022692"/>
    </source>
</evidence>
<dbReference type="PANTHER" id="PTHR31064">
    <property type="entry name" value="POTASSIUM TRANSPORT PROTEIN DDB_G0292412-RELATED"/>
    <property type="match status" value="1"/>
</dbReference>
<dbReference type="InterPro" id="IPR051143">
    <property type="entry name" value="TrkH_K-transport"/>
</dbReference>
<evidence type="ECO:0000256" key="6">
    <source>
        <dbReference type="ARBA" id="ARBA00023136"/>
    </source>
</evidence>
<keyword evidence="4 8" id="KW-1133">Transmembrane helix</keyword>
<evidence type="ECO:0000256" key="7">
    <source>
        <dbReference type="SAM" id="MobiDB-lite"/>
    </source>
</evidence>
<organism evidence="9 10">
    <name type="scientific">Apiospora phragmitis</name>
    <dbReference type="NCBI Taxonomy" id="2905665"/>
    <lineage>
        <taxon>Eukaryota</taxon>
        <taxon>Fungi</taxon>
        <taxon>Dikarya</taxon>
        <taxon>Ascomycota</taxon>
        <taxon>Pezizomycotina</taxon>
        <taxon>Sordariomycetes</taxon>
        <taxon>Xylariomycetidae</taxon>
        <taxon>Amphisphaeriales</taxon>
        <taxon>Apiosporaceae</taxon>
        <taxon>Apiospora</taxon>
    </lineage>
</organism>
<feature type="transmembrane region" description="Helical" evidence="8">
    <location>
        <begin position="312"/>
        <end position="338"/>
    </location>
</feature>
<evidence type="ECO:0000313" key="10">
    <source>
        <dbReference type="Proteomes" id="UP001480595"/>
    </source>
</evidence>
<dbReference type="RefSeq" id="XP_066713421.1">
    <property type="nucleotide sequence ID" value="XM_066859832.1"/>
</dbReference>
<keyword evidence="10" id="KW-1185">Reference proteome</keyword>
<dbReference type="Pfam" id="PF02386">
    <property type="entry name" value="TrkH"/>
    <property type="match status" value="1"/>
</dbReference>
<evidence type="ECO:0000256" key="5">
    <source>
        <dbReference type="ARBA" id="ARBA00023065"/>
    </source>
</evidence>
<reference evidence="9 10" key="1">
    <citation type="submission" date="2023-01" db="EMBL/GenBank/DDBJ databases">
        <title>Analysis of 21 Apiospora genomes using comparative genomics revels a genus with tremendous synthesis potential of carbohydrate active enzymes and secondary metabolites.</title>
        <authorList>
            <person name="Sorensen T."/>
        </authorList>
    </citation>
    <scope>NUCLEOTIDE SEQUENCE [LARGE SCALE GENOMIC DNA]</scope>
    <source>
        <strain evidence="9 10">CBS 135458</strain>
    </source>
</reference>
<feature type="transmembrane region" description="Helical" evidence="8">
    <location>
        <begin position="454"/>
        <end position="478"/>
    </location>
</feature>
<comment type="subcellular location">
    <subcellularLocation>
        <location evidence="1">Membrane</location>
        <topology evidence="1">Multi-pass membrane protein</topology>
    </subcellularLocation>
</comment>
<protein>
    <submittedName>
        <fullName evidence="9">Cation transport protein-domain-containing protein</fullName>
    </submittedName>
</protein>
<keyword evidence="5" id="KW-0406">Ion transport</keyword>
<name>A0ABR1UGE1_9PEZI</name>
<feature type="transmembrane region" description="Helical" evidence="8">
    <location>
        <begin position="106"/>
        <end position="131"/>
    </location>
</feature>
<evidence type="ECO:0000313" key="9">
    <source>
        <dbReference type="EMBL" id="KAK8057975.1"/>
    </source>
</evidence>
<feature type="region of interest" description="Disordered" evidence="7">
    <location>
        <begin position="176"/>
        <end position="227"/>
    </location>
</feature>
<evidence type="ECO:0000256" key="4">
    <source>
        <dbReference type="ARBA" id="ARBA00022989"/>
    </source>
</evidence>
<gene>
    <name evidence="9" type="ORF">PG994_008423</name>
</gene>
<dbReference type="InterPro" id="IPR003445">
    <property type="entry name" value="Cat_transpt"/>
</dbReference>
<keyword evidence="3 8" id="KW-0812">Transmembrane</keyword>
<feature type="transmembrane region" description="Helical" evidence="8">
    <location>
        <begin position="80"/>
        <end position="100"/>
    </location>
</feature>
<keyword evidence="2" id="KW-0813">Transport</keyword>
<feature type="compositionally biased region" description="Polar residues" evidence="7">
    <location>
        <begin position="212"/>
        <end position="226"/>
    </location>
</feature>